<proteinExistence type="predicted"/>
<name>A0A9Q1IQF5_SYNKA</name>
<comment type="caution">
    <text evidence="2">The sequence shown here is derived from an EMBL/GenBank/DDBJ whole genome shotgun (WGS) entry which is preliminary data.</text>
</comment>
<reference evidence="2" key="1">
    <citation type="journal article" date="2023" name="Science">
        <title>Genome structures resolve the early diversification of teleost fishes.</title>
        <authorList>
            <person name="Parey E."/>
            <person name="Louis A."/>
            <person name="Montfort J."/>
            <person name="Bouchez O."/>
            <person name="Roques C."/>
            <person name="Iampietro C."/>
            <person name="Lluch J."/>
            <person name="Castinel A."/>
            <person name="Donnadieu C."/>
            <person name="Desvignes T."/>
            <person name="Floi Bucao C."/>
            <person name="Jouanno E."/>
            <person name="Wen M."/>
            <person name="Mejri S."/>
            <person name="Dirks R."/>
            <person name="Jansen H."/>
            <person name="Henkel C."/>
            <person name="Chen W.J."/>
            <person name="Zahm M."/>
            <person name="Cabau C."/>
            <person name="Klopp C."/>
            <person name="Thompson A.W."/>
            <person name="Robinson-Rechavi M."/>
            <person name="Braasch I."/>
            <person name="Lecointre G."/>
            <person name="Bobe J."/>
            <person name="Postlethwait J.H."/>
            <person name="Berthelot C."/>
            <person name="Roest Crollius H."/>
            <person name="Guiguen Y."/>
        </authorList>
    </citation>
    <scope>NUCLEOTIDE SEQUENCE</scope>
    <source>
        <strain evidence="2">WJC10195</strain>
    </source>
</reference>
<gene>
    <name evidence="2" type="ORF">SKAU_G00271460</name>
</gene>
<feature type="region of interest" description="Disordered" evidence="1">
    <location>
        <begin position="1"/>
        <end position="20"/>
    </location>
</feature>
<accession>A0A9Q1IQF5</accession>
<evidence type="ECO:0000313" key="2">
    <source>
        <dbReference type="EMBL" id="KAJ8348557.1"/>
    </source>
</evidence>
<organism evidence="2 3">
    <name type="scientific">Synaphobranchus kaupii</name>
    <name type="common">Kaup's arrowtooth eel</name>
    <dbReference type="NCBI Taxonomy" id="118154"/>
    <lineage>
        <taxon>Eukaryota</taxon>
        <taxon>Metazoa</taxon>
        <taxon>Chordata</taxon>
        <taxon>Craniata</taxon>
        <taxon>Vertebrata</taxon>
        <taxon>Euteleostomi</taxon>
        <taxon>Actinopterygii</taxon>
        <taxon>Neopterygii</taxon>
        <taxon>Teleostei</taxon>
        <taxon>Anguilliformes</taxon>
        <taxon>Synaphobranchidae</taxon>
        <taxon>Synaphobranchus</taxon>
    </lineage>
</organism>
<evidence type="ECO:0000256" key="1">
    <source>
        <dbReference type="SAM" id="MobiDB-lite"/>
    </source>
</evidence>
<feature type="compositionally biased region" description="Basic and acidic residues" evidence="1">
    <location>
        <begin position="1"/>
        <end position="15"/>
    </location>
</feature>
<keyword evidence="3" id="KW-1185">Reference proteome</keyword>
<sequence length="209" mass="22993">MTNTLKTHEQEEKWREKRIRPTKQHWGWPPALGLHRLGTSFRDGSGSDIYFNFEGISQVRLAPPRPAWPSAHHPVSLLSPAHRVGVAGELPLSCFTPASGIKSGSGMPFLLRLSVLIPLISLRRNVCIRFSAIPTPLPHHSTSSTTIVPASRFHTVDAQLLSEQRQQTAALYGGFPLIANEIRAVSSSARGLRRDSRAMPGSWPALCLV</sequence>
<dbReference type="Proteomes" id="UP001152622">
    <property type="component" value="Chromosome 10"/>
</dbReference>
<dbReference type="AlphaFoldDB" id="A0A9Q1IQF5"/>
<dbReference type="EMBL" id="JAINUF010000010">
    <property type="protein sequence ID" value="KAJ8348557.1"/>
    <property type="molecule type" value="Genomic_DNA"/>
</dbReference>
<protein>
    <submittedName>
        <fullName evidence="2">Uncharacterized protein</fullName>
    </submittedName>
</protein>
<evidence type="ECO:0000313" key="3">
    <source>
        <dbReference type="Proteomes" id="UP001152622"/>
    </source>
</evidence>